<sequence length="1134" mass="124132">MTCPDSPTTRKATHEMKQGARHNAAKGSSDRTSFQLISDATDVGSVTRDETVAGTRHRSLHPGEALEHFVLLRPLGEGGFGQVWLATDVRLGREVAIKLPHRRLRPESVEARRFQREAASAAKLTHPNLVPILEAALDDDHAYIVSEYCPGPTLSQWLSNRSSPVPVRLAVSIVAQLADGLRVAHECGLIHRDIKPSNIILTNADADVPVPRLTDFGLARTSTDRSDTRVGVLIGSGPYMSPEQASGNTDDHGPHSDVHALGVLLYELLTGESPFSSVSELDTIRRIVSLDPPSIRQQRPAVSRDVSAVCQRCLEKQPSRRYRDAGELLADLRRVLAGHPPSARPVGHFGRTWRWATRNRGIASMAAIALIGIIVGVVGLSAVVIESRQTATLSRAHSRALSRLLAATQKQHATAEQLRVIADSEREEAQRTREESRRRSYTSDLSLAFLRLYQGHFGEVRRLLDRQLPQTNEPDLRTIEWNLLNEEVQGRYRVWGNHASRGTEVAILRRPDGATSGATVVTAAVDGCLYYWDPASGAMTHQLTGLEGRLDAIAAMPSGQLAISGPIWPLLGRSVVVIDPASGATQKVLHGHPTTIESIRVSSDASVIASASRYENIRCWSTAQQRSISIPNGTRNVAFGLTNDGSRLLTSSRNPHSLQMWDTKTGVLMDQWQTPSIGRVAMASQHPFAAYEVDNDVGFGLVRTDDLKERRWIASSSRPNAFAFSADDRYIAVADYRSGVELFERVPVECNKDDMQSKRPPDYRSKAYVAGRGGRIEDIKFTGASEFVTISIDGAVEHYTPDRPTHAIQAIAESDSHTMISVEAPPGILSLNHSGELTYFASHPDTGGDIDAAAGQRVLLSQPAWTSLAVTPDHETIAITDREGKLQLLTNWRDQQGVARAPEVQSIRMPSSSPTDSLGMSCFSHSGRFLAVVGNSTDLVVFDRDGDISEPIVRRRYPNIQCGLTFSPDERSLFICGYAGIEMIELSTDRSRFRLPSEDTIRTACFSPQGGRLVVGLENGSIASLDQQTGSPQFTMHSIDVTGDYSDRLASIRFLNESKIMTMTGKGTAHFWNLDQRSQLGSFAVVPAVTHGIQCQSFDISRGGDALTIAMNRDTVTDIHRWTWSTGDQGARSK</sequence>
<dbReference type="EC" id="2.7.11.1" evidence="10"/>
<keyword evidence="8" id="KW-0812">Transmembrane</keyword>
<dbReference type="SUPFAM" id="SSF50998">
    <property type="entry name" value="Quinoprotein alcohol dehydrogenase-like"/>
    <property type="match status" value="1"/>
</dbReference>
<dbReference type="SUPFAM" id="SSF50952">
    <property type="entry name" value="Soluble quinoprotein glucose dehydrogenase"/>
    <property type="match status" value="1"/>
</dbReference>
<dbReference type="InterPro" id="IPR015943">
    <property type="entry name" value="WD40/YVTN_repeat-like_dom_sf"/>
</dbReference>
<dbReference type="GO" id="GO:0004674">
    <property type="term" value="F:protein serine/threonine kinase activity"/>
    <property type="evidence" value="ECO:0007669"/>
    <property type="project" value="UniProtKB-EC"/>
</dbReference>
<proteinExistence type="predicted"/>
<dbReference type="InterPro" id="IPR011047">
    <property type="entry name" value="Quinoprotein_ADH-like_sf"/>
</dbReference>
<dbReference type="InterPro" id="IPR017441">
    <property type="entry name" value="Protein_kinase_ATP_BS"/>
</dbReference>
<dbReference type="SMART" id="SM00320">
    <property type="entry name" value="WD40"/>
    <property type="match status" value="5"/>
</dbReference>
<evidence type="ECO:0000256" key="2">
    <source>
        <dbReference type="ARBA" id="ARBA00022741"/>
    </source>
</evidence>
<dbReference type="PROSITE" id="PS50082">
    <property type="entry name" value="WD_REPEATS_2"/>
    <property type="match status" value="1"/>
</dbReference>
<keyword evidence="3 10" id="KW-0418">Kinase</keyword>
<dbReference type="PROSITE" id="PS50011">
    <property type="entry name" value="PROTEIN_KINASE_DOM"/>
    <property type="match status" value="1"/>
</dbReference>
<dbReference type="PANTHER" id="PTHR43289:SF34">
    <property type="entry name" value="SERINE_THREONINE-PROTEIN KINASE YBDM-RELATED"/>
    <property type="match status" value="1"/>
</dbReference>
<evidence type="ECO:0000313" key="10">
    <source>
        <dbReference type="EMBL" id="TWU18687.1"/>
    </source>
</evidence>
<dbReference type="CDD" id="cd14014">
    <property type="entry name" value="STKc_PknB_like"/>
    <property type="match status" value="1"/>
</dbReference>
<dbReference type="Pfam" id="PF00400">
    <property type="entry name" value="WD40"/>
    <property type="match status" value="1"/>
</dbReference>
<keyword evidence="11" id="KW-1185">Reference proteome</keyword>
<dbReference type="Gene3D" id="2.130.10.10">
    <property type="entry name" value="YVTN repeat-like/Quinoprotein amine dehydrogenase"/>
    <property type="match status" value="3"/>
</dbReference>
<keyword evidence="2 6" id="KW-0547">Nucleotide-binding</keyword>
<evidence type="ECO:0000256" key="3">
    <source>
        <dbReference type="ARBA" id="ARBA00022777"/>
    </source>
</evidence>
<dbReference type="SMART" id="SM00220">
    <property type="entry name" value="S_TKc"/>
    <property type="match status" value="1"/>
</dbReference>
<feature type="repeat" description="WD" evidence="5">
    <location>
        <begin position="589"/>
        <end position="630"/>
    </location>
</feature>
<dbReference type="GO" id="GO:0005524">
    <property type="term" value="F:ATP binding"/>
    <property type="evidence" value="ECO:0007669"/>
    <property type="project" value="UniProtKB-UniRule"/>
</dbReference>
<dbReference type="Gene3D" id="1.10.510.10">
    <property type="entry name" value="Transferase(Phosphotransferase) domain 1"/>
    <property type="match status" value="1"/>
</dbReference>
<dbReference type="EMBL" id="SJPU01000001">
    <property type="protein sequence ID" value="TWU18687.1"/>
    <property type="molecule type" value="Genomic_DNA"/>
</dbReference>
<evidence type="ECO:0000256" key="6">
    <source>
        <dbReference type="PROSITE-ProRule" id="PRU10141"/>
    </source>
</evidence>
<dbReference type="InterPro" id="IPR011041">
    <property type="entry name" value="Quinoprot_gluc/sorb_DH_b-prop"/>
</dbReference>
<dbReference type="PANTHER" id="PTHR43289">
    <property type="entry name" value="MITOGEN-ACTIVATED PROTEIN KINASE KINASE KINASE 20-RELATED"/>
    <property type="match status" value="1"/>
</dbReference>
<organism evidence="10 11">
    <name type="scientific">Allorhodopirellula heiligendammensis</name>
    <dbReference type="NCBI Taxonomy" id="2714739"/>
    <lineage>
        <taxon>Bacteria</taxon>
        <taxon>Pseudomonadati</taxon>
        <taxon>Planctomycetota</taxon>
        <taxon>Planctomycetia</taxon>
        <taxon>Pirellulales</taxon>
        <taxon>Pirellulaceae</taxon>
        <taxon>Allorhodopirellula</taxon>
    </lineage>
</organism>
<reference evidence="10 11" key="1">
    <citation type="journal article" date="2020" name="Antonie Van Leeuwenhoek">
        <title>Rhodopirellula heiligendammensis sp. nov., Rhodopirellula pilleata sp. nov., and Rhodopirellula solitaria sp. nov. isolated from natural or artificial marine surfaces in Northern Germany and California, USA, and emended description of the genus Rhodopirellula.</title>
        <authorList>
            <person name="Kallscheuer N."/>
            <person name="Wiegand S."/>
            <person name="Jogler M."/>
            <person name="Boedeker C."/>
            <person name="Peeters S.H."/>
            <person name="Rast P."/>
            <person name="Heuer A."/>
            <person name="Jetten M.S.M."/>
            <person name="Rohde M."/>
            <person name="Jogler C."/>
        </authorList>
    </citation>
    <scope>NUCLEOTIDE SEQUENCE [LARGE SCALE GENOMIC DNA]</scope>
    <source>
        <strain evidence="10 11">Poly21</strain>
    </source>
</reference>
<feature type="binding site" evidence="6">
    <location>
        <position position="98"/>
    </location>
    <ligand>
        <name>ATP</name>
        <dbReference type="ChEBI" id="CHEBI:30616"/>
    </ligand>
</feature>
<feature type="region of interest" description="Disordered" evidence="7">
    <location>
        <begin position="1"/>
        <end position="32"/>
    </location>
</feature>
<dbReference type="SUPFAM" id="SSF56112">
    <property type="entry name" value="Protein kinase-like (PK-like)"/>
    <property type="match status" value="1"/>
</dbReference>
<feature type="compositionally biased region" description="Polar residues" evidence="7">
    <location>
        <begin position="1"/>
        <end position="10"/>
    </location>
</feature>
<evidence type="ECO:0000256" key="8">
    <source>
        <dbReference type="SAM" id="Phobius"/>
    </source>
</evidence>
<keyword evidence="5" id="KW-0853">WD repeat</keyword>
<dbReference type="InterPro" id="IPR008271">
    <property type="entry name" value="Ser/Thr_kinase_AS"/>
</dbReference>
<dbReference type="RefSeq" id="WP_146405691.1">
    <property type="nucleotide sequence ID" value="NZ_SJPU01000001.1"/>
</dbReference>
<accession>A0A5C6C3S8</accession>
<dbReference type="PROSITE" id="PS00108">
    <property type="entry name" value="PROTEIN_KINASE_ST"/>
    <property type="match status" value="1"/>
</dbReference>
<keyword evidence="4 6" id="KW-0067">ATP-binding</keyword>
<dbReference type="InterPro" id="IPR011009">
    <property type="entry name" value="Kinase-like_dom_sf"/>
</dbReference>
<keyword evidence="8" id="KW-0472">Membrane</keyword>
<feature type="domain" description="Protein kinase" evidence="9">
    <location>
        <begin position="69"/>
        <end position="342"/>
    </location>
</feature>
<protein>
    <submittedName>
        <fullName evidence="10">Serine/threonine-protein kinase PknB</fullName>
        <ecNumber evidence="10">2.7.11.1</ecNumber>
    </submittedName>
</protein>
<dbReference type="InterPro" id="IPR000719">
    <property type="entry name" value="Prot_kinase_dom"/>
</dbReference>
<evidence type="ECO:0000256" key="7">
    <source>
        <dbReference type="SAM" id="MobiDB-lite"/>
    </source>
</evidence>
<dbReference type="PROSITE" id="PS00107">
    <property type="entry name" value="PROTEIN_KINASE_ATP"/>
    <property type="match status" value="1"/>
</dbReference>
<feature type="transmembrane region" description="Helical" evidence="8">
    <location>
        <begin position="361"/>
        <end position="385"/>
    </location>
</feature>
<dbReference type="AlphaFoldDB" id="A0A5C6C3S8"/>
<gene>
    <name evidence="10" type="primary">pknB_3</name>
    <name evidence="10" type="ORF">Poly21_08520</name>
</gene>
<evidence type="ECO:0000256" key="1">
    <source>
        <dbReference type="ARBA" id="ARBA00022679"/>
    </source>
</evidence>
<name>A0A5C6C3S8_9BACT</name>
<keyword evidence="1 10" id="KW-0808">Transferase</keyword>
<evidence type="ECO:0000256" key="4">
    <source>
        <dbReference type="ARBA" id="ARBA00022840"/>
    </source>
</evidence>
<dbReference type="Proteomes" id="UP000319908">
    <property type="component" value="Unassembled WGS sequence"/>
</dbReference>
<comment type="caution">
    <text evidence="10">The sequence shown here is derived from an EMBL/GenBank/DDBJ whole genome shotgun (WGS) entry which is preliminary data.</text>
</comment>
<dbReference type="Pfam" id="PF00069">
    <property type="entry name" value="Pkinase"/>
    <property type="match status" value="1"/>
</dbReference>
<evidence type="ECO:0000313" key="11">
    <source>
        <dbReference type="Proteomes" id="UP000319908"/>
    </source>
</evidence>
<dbReference type="Gene3D" id="3.30.200.20">
    <property type="entry name" value="Phosphorylase Kinase, domain 1"/>
    <property type="match status" value="1"/>
</dbReference>
<keyword evidence="8" id="KW-1133">Transmembrane helix</keyword>
<evidence type="ECO:0000259" key="9">
    <source>
        <dbReference type="PROSITE" id="PS50011"/>
    </source>
</evidence>
<dbReference type="OrthoDB" id="500858at2"/>
<dbReference type="InterPro" id="IPR001680">
    <property type="entry name" value="WD40_rpt"/>
</dbReference>
<evidence type="ECO:0000256" key="5">
    <source>
        <dbReference type="PROSITE-ProRule" id="PRU00221"/>
    </source>
</evidence>